<dbReference type="AlphaFoldDB" id="A0A1S7RD27"/>
<protein>
    <recommendedName>
        <fullName evidence="3">2-dehydropantoate 2-reductase</fullName>
        <ecNumber evidence="2">1.1.1.169</ecNumber>
    </recommendedName>
    <alternativeName>
        <fullName evidence="5">Ketopantoate reductase</fullName>
    </alternativeName>
</protein>
<evidence type="ECO:0000259" key="8">
    <source>
        <dbReference type="Pfam" id="PF08546"/>
    </source>
</evidence>
<dbReference type="EMBL" id="FBWG01000032">
    <property type="protein sequence ID" value="CUX50408.1"/>
    <property type="molecule type" value="Genomic_DNA"/>
</dbReference>
<dbReference type="InterPro" id="IPR013328">
    <property type="entry name" value="6PGD_dom2"/>
</dbReference>
<evidence type="ECO:0000256" key="4">
    <source>
        <dbReference type="ARBA" id="ARBA00022655"/>
    </source>
</evidence>
<dbReference type="PANTHER" id="PTHR21708:SF26">
    <property type="entry name" value="2-DEHYDROPANTOATE 2-REDUCTASE"/>
    <property type="match status" value="1"/>
</dbReference>
<dbReference type="Pfam" id="PF02558">
    <property type="entry name" value="ApbA"/>
    <property type="match status" value="1"/>
</dbReference>
<dbReference type="SUPFAM" id="SSF51735">
    <property type="entry name" value="NAD(P)-binding Rossmann-fold domains"/>
    <property type="match status" value="1"/>
</dbReference>
<dbReference type="InterPro" id="IPR051402">
    <property type="entry name" value="KPR-Related"/>
</dbReference>
<evidence type="ECO:0000256" key="6">
    <source>
        <dbReference type="ARBA" id="ARBA00048793"/>
    </source>
</evidence>
<comment type="catalytic activity">
    <reaction evidence="6">
        <text>(R)-pantoate + NADP(+) = 2-dehydropantoate + NADPH + H(+)</text>
        <dbReference type="Rhea" id="RHEA:16233"/>
        <dbReference type="ChEBI" id="CHEBI:11561"/>
        <dbReference type="ChEBI" id="CHEBI:15378"/>
        <dbReference type="ChEBI" id="CHEBI:15980"/>
        <dbReference type="ChEBI" id="CHEBI:57783"/>
        <dbReference type="ChEBI" id="CHEBI:58349"/>
        <dbReference type="EC" id="1.1.1.169"/>
    </reaction>
</comment>
<proteinExistence type="predicted"/>
<dbReference type="PANTHER" id="PTHR21708">
    <property type="entry name" value="PROBABLE 2-DEHYDROPANTOATE 2-REDUCTASE"/>
    <property type="match status" value="1"/>
</dbReference>
<dbReference type="GO" id="GO:0008677">
    <property type="term" value="F:2-dehydropantoate 2-reductase activity"/>
    <property type="evidence" value="ECO:0007669"/>
    <property type="project" value="UniProtKB-EC"/>
</dbReference>
<comment type="pathway">
    <text evidence="1">Cofactor biosynthesis; (R)-pantothenate biosynthesis; (R)-pantoate from 3-methyl-2-oxobutanoate: step 2/2.</text>
</comment>
<dbReference type="InterPro" id="IPR013332">
    <property type="entry name" value="KPR_N"/>
</dbReference>
<dbReference type="GO" id="GO:0005737">
    <property type="term" value="C:cytoplasm"/>
    <property type="evidence" value="ECO:0007669"/>
    <property type="project" value="TreeGrafter"/>
</dbReference>
<dbReference type="RefSeq" id="WP_080820246.1">
    <property type="nucleotide sequence ID" value="NZ_LT009749.1"/>
</dbReference>
<evidence type="ECO:0000256" key="3">
    <source>
        <dbReference type="ARBA" id="ARBA00019465"/>
    </source>
</evidence>
<sequence length="342" mass="36542">MPRYVIIGAGAVGASLAAQFALSGIDYALFGRGAQISHIRQHGLTFQRPAETRQIDLKVFDLTDLPELTPDDILLLTVKAQDAVSALAFWSWQSVSNTTTPAAANLPIVTFQNGLATEPNALRTFARVYGASILTPARFTETGKVVVGGEPQLGIVTVGRFPLGQDDVTAQVAADLNRAGYLAEASDDIRRWKAAKLLHNVRNVLELFDGPADLNDRVTAALVDEARHVLEAAGYTLASPSERTVDISNWRVAPNSGIHPGQQSTWQSFRRGASSEVDFLNGEIVLLGRLHNVPTPYNEAVQTLAGKLAHQGGFSKPLPLDAITSLIAAPDRTAHANPAASS</sequence>
<name>A0A1S7RD27_9HYPH</name>
<evidence type="ECO:0000256" key="1">
    <source>
        <dbReference type="ARBA" id="ARBA00004994"/>
    </source>
</evidence>
<feature type="domain" description="Ketopantoate reductase N-terminal" evidence="7">
    <location>
        <begin position="5"/>
        <end position="153"/>
    </location>
</feature>
<dbReference type="Gene3D" id="3.40.50.720">
    <property type="entry name" value="NAD(P)-binding Rossmann-like Domain"/>
    <property type="match status" value="1"/>
</dbReference>
<dbReference type="InterPro" id="IPR036291">
    <property type="entry name" value="NAD(P)-bd_dom_sf"/>
</dbReference>
<organism evidence="9 10">
    <name type="scientific">Agrobacterium deltaense Zutra 3/1</name>
    <dbReference type="NCBI Taxonomy" id="1183427"/>
    <lineage>
        <taxon>Bacteria</taxon>
        <taxon>Pseudomonadati</taxon>
        <taxon>Pseudomonadota</taxon>
        <taxon>Alphaproteobacteria</taxon>
        <taxon>Hyphomicrobiales</taxon>
        <taxon>Rhizobiaceae</taxon>
        <taxon>Rhizobium/Agrobacterium group</taxon>
        <taxon>Agrobacterium</taxon>
    </lineage>
</organism>
<dbReference type="Pfam" id="PF08546">
    <property type="entry name" value="ApbA_C"/>
    <property type="match status" value="1"/>
</dbReference>
<dbReference type="GO" id="GO:0015940">
    <property type="term" value="P:pantothenate biosynthetic process"/>
    <property type="evidence" value="ECO:0007669"/>
    <property type="project" value="UniProtKB-UniPathway"/>
</dbReference>
<dbReference type="UniPathway" id="UPA00028">
    <property type="reaction ID" value="UER00004"/>
</dbReference>
<evidence type="ECO:0000313" key="9">
    <source>
        <dbReference type="EMBL" id="CUX50408.1"/>
    </source>
</evidence>
<keyword evidence="4" id="KW-0566">Pantothenate biosynthesis</keyword>
<evidence type="ECO:0000256" key="2">
    <source>
        <dbReference type="ARBA" id="ARBA00013014"/>
    </source>
</evidence>
<evidence type="ECO:0000259" key="7">
    <source>
        <dbReference type="Pfam" id="PF02558"/>
    </source>
</evidence>
<accession>A0A1S7RD27</accession>
<dbReference type="Proteomes" id="UP000191987">
    <property type="component" value="Unassembled WGS sequence"/>
</dbReference>
<dbReference type="SUPFAM" id="SSF48179">
    <property type="entry name" value="6-phosphogluconate dehydrogenase C-terminal domain-like"/>
    <property type="match status" value="1"/>
</dbReference>
<reference evidence="9 10" key="1">
    <citation type="submission" date="2016-01" db="EMBL/GenBank/DDBJ databases">
        <authorList>
            <person name="Oliw E.H."/>
        </authorList>
    </citation>
    <scope>NUCLEOTIDE SEQUENCE [LARGE SCALE GENOMIC DNA]</scope>
    <source>
        <strain evidence="9 10">Zutra 3-1</strain>
    </source>
</reference>
<evidence type="ECO:0000313" key="10">
    <source>
        <dbReference type="Proteomes" id="UP000191987"/>
    </source>
</evidence>
<gene>
    <name evidence="9" type="ORF">AGR7C_Lc140223</name>
</gene>
<feature type="domain" description="Ketopantoate reductase C-terminal" evidence="8">
    <location>
        <begin position="216"/>
        <end position="305"/>
    </location>
</feature>
<dbReference type="EC" id="1.1.1.169" evidence="2"/>
<dbReference type="InterPro" id="IPR013752">
    <property type="entry name" value="KPA_reductase"/>
</dbReference>
<dbReference type="InterPro" id="IPR008927">
    <property type="entry name" value="6-PGluconate_DH-like_C_sf"/>
</dbReference>
<evidence type="ECO:0000256" key="5">
    <source>
        <dbReference type="ARBA" id="ARBA00032024"/>
    </source>
</evidence>
<dbReference type="Gene3D" id="1.10.1040.10">
    <property type="entry name" value="N-(1-d-carboxylethyl)-l-norvaline Dehydrogenase, domain 2"/>
    <property type="match status" value="1"/>
</dbReference>